<organism evidence="2 3">
    <name type="scientific">Elysia crispata</name>
    <name type="common">lettuce slug</name>
    <dbReference type="NCBI Taxonomy" id="231223"/>
    <lineage>
        <taxon>Eukaryota</taxon>
        <taxon>Metazoa</taxon>
        <taxon>Spiralia</taxon>
        <taxon>Lophotrochozoa</taxon>
        <taxon>Mollusca</taxon>
        <taxon>Gastropoda</taxon>
        <taxon>Heterobranchia</taxon>
        <taxon>Euthyneura</taxon>
        <taxon>Panpulmonata</taxon>
        <taxon>Sacoglossa</taxon>
        <taxon>Placobranchoidea</taxon>
        <taxon>Plakobranchidae</taxon>
        <taxon>Elysia</taxon>
    </lineage>
</organism>
<protein>
    <recommendedName>
        <fullName evidence="4">Helitron helicase-like domain-containing protein</fullName>
    </recommendedName>
</protein>
<gene>
    <name evidence="2" type="ORF">RRG08_029510</name>
</gene>
<accession>A0AAE0XVP3</accession>
<dbReference type="PANTHER" id="PTHR45786">
    <property type="entry name" value="DNA BINDING PROTEIN-LIKE"/>
    <property type="match status" value="1"/>
</dbReference>
<feature type="compositionally biased region" description="Basic and acidic residues" evidence="1">
    <location>
        <begin position="62"/>
        <end position="80"/>
    </location>
</feature>
<evidence type="ECO:0000256" key="1">
    <source>
        <dbReference type="SAM" id="MobiDB-lite"/>
    </source>
</evidence>
<sequence length="414" mass="47959">MREAQQCGNSETRNDRLQRNRLATREARNVETQETRNDRLQRNSLATREARNVRTTQRNRLATREARNVETQETRNDRLQRNRLATREAQNVETQETRNDRLQRNRLATRDARNVETQEQCVHRLQEDRARHAQRRRVSADMNNFHWENAAFEYDANISYECPIGEMSFVCEHCGARKWRLEAPGMCYSNGKIRLPIIGIPPEPLQSLLLEDNPRTKAFQKNIRKYNSAFQMTSYGTTMKHNQAPGEWASTFRVQGQVYHTIGALQSQDAQKPSFLQIYFMGDLDEQARRRGEVVPTLDHQIVHQLQEMLHANNNLIRGFVTAMEQLPSEEHRVIVRADRLPPAAPYETDEISIPALTLLNVGPDYTMPLSRPALYCRLRLMERALSLLAGRIPGTVKVLILGRGGASTRYRWC</sequence>
<keyword evidence="3" id="KW-1185">Reference proteome</keyword>
<dbReference type="AlphaFoldDB" id="A0AAE0XVP3"/>
<dbReference type="Proteomes" id="UP001283361">
    <property type="component" value="Unassembled WGS sequence"/>
</dbReference>
<feature type="compositionally biased region" description="Polar residues" evidence="1">
    <location>
        <begin position="1"/>
        <end position="11"/>
    </location>
</feature>
<name>A0AAE0XVP3_9GAST</name>
<comment type="caution">
    <text evidence="2">The sequence shown here is derived from an EMBL/GenBank/DDBJ whole genome shotgun (WGS) entry which is preliminary data.</text>
</comment>
<dbReference type="PANTHER" id="PTHR45786:SF74">
    <property type="entry name" value="ATP-DEPENDENT DNA HELICASE"/>
    <property type="match status" value="1"/>
</dbReference>
<evidence type="ECO:0008006" key="4">
    <source>
        <dbReference type="Google" id="ProtNLM"/>
    </source>
</evidence>
<dbReference type="EMBL" id="JAWDGP010007415">
    <property type="protein sequence ID" value="KAK3719353.1"/>
    <property type="molecule type" value="Genomic_DNA"/>
</dbReference>
<evidence type="ECO:0000313" key="3">
    <source>
        <dbReference type="Proteomes" id="UP001283361"/>
    </source>
</evidence>
<proteinExistence type="predicted"/>
<feature type="compositionally biased region" description="Basic and acidic residues" evidence="1">
    <location>
        <begin position="12"/>
        <end position="41"/>
    </location>
</feature>
<evidence type="ECO:0000313" key="2">
    <source>
        <dbReference type="EMBL" id="KAK3719353.1"/>
    </source>
</evidence>
<feature type="region of interest" description="Disordered" evidence="1">
    <location>
        <begin position="1"/>
        <end position="99"/>
    </location>
</feature>
<reference evidence="2" key="1">
    <citation type="journal article" date="2023" name="G3 (Bethesda)">
        <title>A reference genome for the long-term kleptoplast-retaining sea slug Elysia crispata morphotype clarki.</title>
        <authorList>
            <person name="Eastman K.E."/>
            <person name="Pendleton A.L."/>
            <person name="Shaikh M.A."/>
            <person name="Suttiyut T."/>
            <person name="Ogas R."/>
            <person name="Tomko P."/>
            <person name="Gavelis G."/>
            <person name="Widhalm J.R."/>
            <person name="Wisecaver J.H."/>
        </authorList>
    </citation>
    <scope>NUCLEOTIDE SEQUENCE</scope>
    <source>
        <strain evidence="2">ECLA1</strain>
    </source>
</reference>